<dbReference type="InterPro" id="IPR036249">
    <property type="entry name" value="Thioredoxin-like_sf"/>
</dbReference>
<organism evidence="7 8">
    <name type="scientific">Cuscuta epithymum</name>
    <dbReference type="NCBI Taxonomy" id="186058"/>
    <lineage>
        <taxon>Eukaryota</taxon>
        <taxon>Viridiplantae</taxon>
        <taxon>Streptophyta</taxon>
        <taxon>Embryophyta</taxon>
        <taxon>Tracheophyta</taxon>
        <taxon>Spermatophyta</taxon>
        <taxon>Magnoliopsida</taxon>
        <taxon>eudicotyledons</taxon>
        <taxon>Gunneridae</taxon>
        <taxon>Pentapetalae</taxon>
        <taxon>asterids</taxon>
        <taxon>lamiids</taxon>
        <taxon>Solanales</taxon>
        <taxon>Convolvulaceae</taxon>
        <taxon>Cuscuteae</taxon>
        <taxon>Cuscuta</taxon>
        <taxon>Cuscuta subgen. Cuscuta</taxon>
    </lineage>
</organism>
<evidence type="ECO:0000256" key="5">
    <source>
        <dbReference type="ARBA" id="ARBA00023284"/>
    </source>
</evidence>
<dbReference type="PROSITE" id="PS51352">
    <property type="entry name" value="THIOREDOXIN_2"/>
    <property type="match status" value="1"/>
</dbReference>
<keyword evidence="2" id="KW-0813">Transport</keyword>
<dbReference type="InterPro" id="IPR017937">
    <property type="entry name" value="Thioredoxin_CS"/>
</dbReference>
<dbReference type="InterPro" id="IPR013766">
    <property type="entry name" value="Thioredoxin_domain"/>
</dbReference>
<keyword evidence="4" id="KW-1015">Disulfide bond</keyword>
<evidence type="ECO:0000256" key="3">
    <source>
        <dbReference type="ARBA" id="ARBA00022982"/>
    </source>
</evidence>
<keyword evidence="5" id="KW-0676">Redox-active center</keyword>
<dbReference type="PROSITE" id="PS00194">
    <property type="entry name" value="THIOREDOXIN_1"/>
    <property type="match status" value="1"/>
</dbReference>
<proteinExistence type="inferred from homology"/>
<dbReference type="AlphaFoldDB" id="A0AAV0D791"/>
<evidence type="ECO:0000313" key="7">
    <source>
        <dbReference type="EMBL" id="CAH9090487.1"/>
    </source>
</evidence>
<dbReference type="EMBL" id="CAMAPF010000064">
    <property type="protein sequence ID" value="CAH9090487.1"/>
    <property type="molecule type" value="Genomic_DNA"/>
</dbReference>
<dbReference type="GO" id="GO:0045454">
    <property type="term" value="P:cell redox homeostasis"/>
    <property type="evidence" value="ECO:0007669"/>
    <property type="project" value="TreeGrafter"/>
</dbReference>
<dbReference type="GO" id="GO:0009507">
    <property type="term" value="C:chloroplast"/>
    <property type="evidence" value="ECO:0007669"/>
    <property type="project" value="UniProtKB-ARBA"/>
</dbReference>
<dbReference type="Gene3D" id="3.40.30.10">
    <property type="entry name" value="Glutaredoxin"/>
    <property type="match status" value="1"/>
</dbReference>
<dbReference type="Proteomes" id="UP001152523">
    <property type="component" value="Unassembled WGS sequence"/>
</dbReference>
<evidence type="ECO:0000256" key="4">
    <source>
        <dbReference type="ARBA" id="ARBA00023157"/>
    </source>
</evidence>
<comment type="caution">
    <text evidence="7">The sequence shown here is derived from an EMBL/GenBank/DDBJ whole genome shotgun (WGS) entry which is preliminary data.</text>
</comment>
<accession>A0AAV0D791</accession>
<evidence type="ECO:0000259" key="6">
    <source>
        <dbReference type="PROSITE" id="PS51352"/>
    </source>
</evidence>
<feature type="domain" description="Thioredoxin" evidence="6">
    <location>
        <begin position="63"/>
        <end position="204"/>
    </location>
</feature>
<name>A0AAV0D791_9ASTE</name>
<dbReference type="PANTHER" id="PTHR43601">
    <property type="entry name" value="THIOREDOXIN, MITOCHONDRIAL"/>
    <property type="match status" value="1"/>
</dbReference>
<sequence length="224" mass="24963">MQGYSVSVSSRKAPNFFQISQHPRIPIHSYLLSFIASKLSPSRIRVPPTRVSVTPYRRDLAILKVHATAAETEQPKWWEKSAPNMVDIHSAEEFLDSLSKAGDRLVIVDFYGTWCASCRALFPKLCMIAEEQPEILFLKVNFDENKSLCKSLNVKVLPFFHLYRGANGLVDSFSCSLAKLQKLKDAIATYSPENLLKDIDDESHNFGGISASHKNTSSGSSAPV</sequence>
<evidence type="ECO:0000256" key="1">
    <source>
        <dbReference type="ARBA" id="ARBA00008987"/>
    </source>
</evidence>
<dbReference type="CDD" id="cd02947">
    <property type="entry name" value="TRX_family"/>
    <property type="match status" value="1"/>
</dbReference>
<keyword evidence="3" id="KW-0249">Electron transport</keyword>
<dbReference type="FunFam" id="3.40.30.10:FF:000199">
    <property type="entry name" value="Thioredoxin-like 1-2, chloroplastic"/>
    <property type="match status" value="1"/>
</dbReference>
<comment type="similarity">
    <text evidence="1">Belongs to the thioredoxin family.</text>
</comment>
<evidence type="ECO:0000256" key="2">
    <source>
        <dbReference type="ARBA" id="ARBA00022448"/>
    </source>
</evidence>
<dbReference type="Pfam" id="PF00085">
    <property type="entry name" value="Thioredoxin"/>
    <property type="match status" value="1"/>
</dbReference>
<protein>
    <recommendedName>
        <fullName evidence="6">Thioredoxin domain-containing protein</fullName>
    </recommendedName>
</protein>
<dbReference type="SUPFAM" id="SSF52833">
    <property type="entry name" value="Thioredoxin-like"/>
    <property type="match status" value="1"/>
</dbReference>
<evidence type="ECO:0000313" key="8">
    <source>
        <dbReference type="Proteomes" id="UP001152523"/>
    </source>
</evidence>
<keyword evidence="8" id="KW-1185">Reference proteome</keyword>
<reference evidence="7" key="1">
    <citation type="submission" date="2022-07" db="EMBL/GenBank/DDBJ databases">
        <authorList>
            <person name="Macas J."/>
            <person name="Novak P."/>
            <person name="Neumann P."/>
        </authorList>
    </citation>
    <scope>NUCLEOTIDE SEQUENCE</scope>
</reference>
<dbReference type="PANTHER" id="PTHR43601:SF16">
    <property type="entry name" value="THIOREDOXIN-LIKE 2-1, CHLOROPLASTIC"/>
    <property type="match status" value="1"/>
</dbReference>
<gene>
    <name evidence="7" type="ORF">CEPIT_LOCUS11288</name>
</gene>